<dbReference type="SUPFAM" id="SSF56801">
    <property type="entry name" value="Acetyl-CoA synthetase-like"/>
    <property type="match status" value="1"/>
</dbReference>
<sequence length="602" mass="67640">MFNKIKEFFRVLGELRYLIPVMRYKFPDPEDQASLAHTFQATTDKFSERPFLHFENEMWTYGHTNKAANSLARYLVSTGVKHSDRVVLFMENRPSFVITLLALNKIGAIGVLINTSLTGDPLMHCINSSDSVKCIVGAERADALEDVLDQINITKQEDFLWAEDTAEFSLPGWAIDLKAQLDLSNDQNLEETNSVKAKDVACYIFTSGTTGVPKAAICPNQKLMAASINIKMAGYRINETDCMHNSLPLYHSTGLMLGLCAVIQAGASTFIKRKFSASSFWDEVQQYNTTALVYIGELCRYLANTEPTQAEQNNPLKVMVGNGLRPDVWDIFKDRFGVDRIVEIYGASEGNALFMNLLNKDKTIGMTNAQVALIEYDVAEDKIIKNEDGTCKKITTHDPGLLIVFISPNSVFNGYTDAQATEKKILRDVFEEGDAWFNTGDLIKTVDVGYSLGKVHYQFVDRIGDTFRWRSENVSTNEVGEILNGYKDVNMSNVYGVQVPGCEGRAGMAAFSLEDFGSFDWQEFSQYVESNLPKYARPVFIRIIQEMDTTGTFKLKKNDLRDEAFDLSKVSDKIYCLKPNSSDYVALDNEWLEVINSEQAGY</sequence>
<comment type="similarity">
    <text evidence="1">Belongs to the ATP-dependent AMP-binding enzyme family.</text>
</comment>
<proteinExistence type="inferred from homology"/>
<evidence type="ECO:0000256" key="3">
    <source>
        <dbReference type="ARBA" id="ARBA00022741"/>
    </source>
</evidence>
<dbReference type="GO" id="GO:0005886">
    <property type="term" value="C:plasma membrane"/>
    <property type="evidence" value="ECO:0007669"/>
    <property type="project" value="TreeGrafter"/>
</dbReference>
<evidence type="ECO:0000313" key="7">
    <source>
        <dbReference type="Proteomes" id="UP000050874"/>
    </source>
</evidence>
<dbReference type="Proteomes" id="UP000050874">
    <property type="component" value="Unassembled WGS sequence"/>
</dbReference>
<evidence type="ECO:0000259" key="5">
    <source>
        <dbReference type="Pfam" id="PF00501"/>
    </source>
</evidence>
<dbReference type="Pfam" id="PF00501">
    <property type="entry name" value="AMP-binding"/>
    <property type="match status" value="1"/>
</dbReference>
<gene>
    <name evidence="6" type="ORF">ABR63_02300</name>
</gene>
<dbReference type="Gene3D" id="3.30.300.30">
    <property type="match status" value="1"/>
</dbReference>
<feature type="domain" description="AMP-dependent synthetase/ligase" evidence="5">
    <location>
        <begin position="39"/>
        <end position="370"/>
    </location>
</feature>
<keyword evidence="4" id="KW-0067">ATP-binding</keyword>
<comment type="caution">
    <text evidence="6">The sequence shown here is derived from an EMBL/GenBank/DDBJ whole genome shotgun (WGS) entry which is preliminary data.</text>
</comment>
<dbReference type="InterPro" id="IPR020845">
    <property type="entry name" value="AMP-binding_CS"/>
</dbReference>
<dbReference type="InterPro" id="IPR000873">
    <property type="entry name" value="AMP-dep_synth/lig_dom"/>
</dbReference>
<dbReference type="GO" id="GO:0004467">
    <property type="term" value="F:long-chain fatty acid-CoA ligase activity"/>
    <property type="evidence" value="ECO:0007669"/>
    <property type="project" value="TreeGrafter"/>
</dbReference>
<dbReference type="PANTHER" id="PTHR43107">
    <property type="entry name" value="LONG-CHAIN FATTY ACID TRANSPORT PROTEIN"/>
    <property type="match status" value="1"/>
</dbReference>
<dbReference type="GO" id="GO:0005524">
    <property type="term" value="F:ATP binding"/>
    <property type="evidence" value="ECO:0007669"/>
    <property type="project" value="UniProtKB-KW"/>
</dbReference>
<name>A0A0R2PT00_9GAMM</name>
<dbReference type="GO" id="GO:0044539">
    <property type="term" value="P:long-chain fatty acid import into cell"/>
    <property type="evidence" value="ECO:0007669"/>
    <property type="project" value="TreeGrafter"/>
</dbReference>
<organism evidence="6 7">
    <name type="scientific">SAR86 cluster bacterium BACL1 MAG-120920-bin57</name>
    <dbReference type="NCBI Taxonomy" id="1655571"/>
    <lineage>
        <taxon>Bacteria</taxon>
        <taxon>Pseudomonadati</taxon>
        <taxon>Pseudomonadota</taxon>
        <taxon>Gammaproteobacteria</taxon>
        <taxon>SAR86 cluster</taxon>
    </lineage>
</organism>
<dbReference type="NCBIfam" id="NF006134">
    <property type="entry name" value="PRK08279.1"/>
    <property type="match status" value="1"/>
</dbReference>
<evidence type="ECO:0000256" key="1">
    <source>
        <dbReference type="ARBA" id="ARBA00006432"/>
    </source>
</evidence>
<dbReference type="InterPro" id="IPR045851">
    <property type="entry name" value="AMP-bd_C_sf"/>
</dbReference>
<dbReference type="AlphaFoldDB" id="A0A0R2PT00"/>
<dbReference type="InterPro" id="IPR042099">
    <property type="entry name" value="ANL_N_sf"/>
</dbReference>
<evidence type="ECO:0000256" key="2">
    <source>
        <dbReference type="ARBA" id="ARBA00022598"/>
    </source>
</evidence>
<dbReference type="PANTHER" id="PTHR43107:SF15">
    <property type="entry name" value="FATTY ACID TRANSPORT PROTEIN 3, ISOFORM A"/>
    <property type="match status" value="1"/>
</dbReference>
<protein>
    <submittedName>
        <fullName evidence="6">Long-chain-acyl-CoA synthetase</fullName>
    </submittedName>
</protein>
<evidence type="ECO:0000313" key="6">
    <source>
        <dbReference type="EMBL" id="KRO41240.1"/>
    </source>
</evidence>
<keyword evidence="3" id="KW-0547">Nucleotide-binding</keyword>
<evidence type="ECO:0000256" key="4">
    <source>
        <dbReference type="ARBA" id="ARBA00022840"/>
    </source>
</evidence>
<dbReference type="EMBL" id="LIAV01000014">
    <property type="protein sequence ID" value="KRO41240.1"/>
    <property type="molecule type" value="Genomic_DNA"/>
</dbReference>
<dbReference type="PROSITE" id="PS00455">
    <property type="entry name" value="AMP_BINDING"/>
    <property type="match status" value="1"/>
</dbReference>
<dbReference type="Gene3D" id="3.40.50.12780">
    <property type="entry name" value="N-terminal domain of ligase-like"/>
    <property type="match status" value="1"/>
</dbReference>
<accession>A0A0R2PT00</accession>
<dbReference type="FunFam" id="3.30.300.30:FF:000002">
    <property type="entry name" value="Long-chain fatty acid transport protein 1"/>
    <property type="match status" value="1"/>
</dbReference>
<dbReference type="GO" id="GO:0005324">
    <property type="term" value="F:long-chain fatty acid transmembrane transporter activity"/>
    <property type="evidence" value="ECO:0007669"/>
    <property type="project" value="TreeGrafter"/>
</dbReference>
<keyword evidence="2" id="KW-0436">Ligase</keyword>
<reference evidence="7" key="1">
    <citation type="submission" date="2015-10" db="EMBL/GenBank/DDBJ databases">
        <title>Metagenome-Assembled Genomes uncover a global brackish microbiome.</title>
        <authorList>
            <person name="Hugerth L.W."/>
            <person name="Larsson J."/>
            <person name="Alneberg J."/>
            <person name="Lindh M.V."/>
            <person name="Legrand C."/>
            <person name="Pinhassi J."/>
            <person name="Andersson A."/>
        </authorList>
    </citation>
    <scope>NUCLEOTIDE SEQUENCE [LARGE SCALE GENOMIC DNA]</scope>
</reference>